<dbReference type="EMBL" id="SMTK01000006">
    <property type="protein sequence ID" value="TDK23710.1"/>
    <property type="molecule type" value="Genomic_DNA"/>
</dbReference>
<sequence>MLHTDEAGPATSSTAEGWPALRVAEWQNTQSTLHMWLQVVGKIRMAHAPLVNHWWQVPLYVTPRGLGTSSIPYGNGMFDIEFDVVAHRLLIRTSSGEDRSVPLEPQSVAQFHERTMAALAELGIEAPIRPVPTEVDPAVPFAEDHANTSYDAQAVTTYWRQLIQAERVITRFRTEFLGKVSPVHYFWVAMDLACTRFSGRPAPTHPGGAPNCPDWVMEEGYSHELSSCGFWAGGGEEGAFYSYAYPEPEGYRDTRIGVEGAFYSEEFRQFLLPYEAVRTAADPDATLLEFLRATYRAAATTGSWDEELLVNPHRLDRHTR</sequence>
<comment type="caution">
    <text evidence="1">The sequence shown here is derived from an EMBL/GenBank/DDBJ whole genome shotgun (WGS) entry which is preliminary data.</text>
</comment>
<name>A0A4R5TSA7_9MICC</name>
<accession>A0A4R5TSA7</accession>
<organism evidence="1 2">
    <name type="scientific">Arthrobacter crusticola</name>
    <dbReference type="NCBI Taxonomy" id="2547960"/>
    <lineage>
        <taxon>Bacteria</taxon>
        <taxon>Bacillati</taxon>
        <taxon>Actinomycetota</taxon>
        <taxon>Actinomycetes</taxon>
        <taxon>Micrococcales</taxon>
        <taxon>Micrococcaceae</taxon>
        <taxon>Arthrobacter</taxon>
    </lineage>
</organism>
<keyword evidence="2" id="KW-1185">Reference proteome</keyword>
<dbReference type="Proteomes" id="UP000295411">
    <property type="component" value="Unassembled WGS sequence"/>
</dbReference>
<reference evidence="1 2" key="1">
    <citation type="submission" date="2019-03" db="EMBL/GenBank/DDBJ databases">
        <title>Arthrobacter sp. nov., an bacterium isolated from biocrust in Mu Us Desert.</title>
        <authorList>
            <person name="Lixiong L."/>
        </authorList>
    </citation>
    <scope>NUCLEOTIDE SEQUENCE [LARGE SCALE GENOMIC DNA]</scope>
    <source>
        <strain evidence="1 2">SLN-3</strain>
    </source>
</reference>
<dbReference type="OrthoDB" id="9800945at2"/>
<evidence type="ECO:0000313" key="2">
    <source>
        <dbReference type="Proteomes" id="UP000295411"/>
    </source>
</evidence>
<dbReference type="InterPro" id="IPR046038">
    <property type="entry name" value="DUF5996"/>
</dbReference>
<proteinExistence type="predicted"/>
<evidence type="ECO:0008006" key="3">
    <source>
        <dbReference type="Google" id="ProtNLM"/>
    </source>
</evidence>
<protein>
    <recommendedName>
        <fullName evidence="3">Ava_C0101 and related proteins</fullName>
    </recommendedName>
</protein>
<dbReference type="Pfam" id="PF19459">
    <property type="entry name" value="DUF5996"/>
    <property type="match status" value="1"/>
</dbReference>
<evidence type="ECO:0000313" key="1">
    <source>
        <dbReference type="EMBL" id="TDK23710.1"/>
    </source>
</evidence>
<dbReference type="AlphaFoldDB" id="A0A4R5TSA7"/>
<gene>
    <name evidence="1" type="ORF">E2F48_17040</name>
</gene>